<dbReference type="Pfam" id="PF01926">
    <property type="entry name" value="MMR_HSR1"/>
    <property type="match status" value="1"/>
</dbReference>
<reference evidence="4 5" key="1">
    <citation type="journal article" date="2013" name="Nat. Commun.">
        <title>The evolution and pathogenic mechanisms of the rice sheath blight pathogen.</title>
        <authorList>
            <person name="Zheng A."/>
            <person name="Lin R."/>
            <person name="Xu L."/>
            <person name="Qin P."/>
            <person name="Tang C."/>
            <person name="Ai P."/>
            <person name="Zhang D."/>
            <person name="Liu Y."/>
            <person name="Sun Z."/>
            <person name="Feng H."/>
            <person name="Wang Y."/>
            <person name="Chen Y."/>
            <person name="Liang X."/>
            <person name="Fu R."/>
            <person name="Li Q."/>
            <person name="Zhang J."/>
            <person name="Yu X."/>
            <person name="Xie Z."/>
            <person name="Ding L."/>
            <person name="Guan P."/>
            <person name="Tang J."/>
            <person name="Liang Y."/>
            <person name="Wang S."/>
            <person name="Deng Q."/>
            <person name="Li S."/>
            <person name="Zhu J."/>
            <person name="Wang L."/>
            <person name="Liu H."/>
            <person name="Li P."/>
        </authorList>
    </citation>
    <scope>NUCLEOTIDE SEQUENCE [LARGE SCALE GENOMIC DNA]</scope>
    <source>
        <strain evidence="5">AG-1 IA</strain>
    </source>
</reference>
<dbReference type="EMBL" id="AFRT01001044">
    <property type="protein sequence ID" value="ELU41509.1"/>
    <property type="molecule type" value="Genomic_DNA"/>
</dbReference>
<gene>
    <name evidence="4" type="ORF">AG1IA_04443</name>
</gene>
<dbReference type="Proteomes" id="UP000011668">
    <property type="component" value="Unassembled WGS sequence"/>
</dbReference>
<dbReference type="GO" id="GO:0005525">
    <property type="term" value="F:GTP binding"/>
    <property type="evidence" value="ECO:0007669"/>
    <property type="project" value="UniProtKB-KW"/>
</dbReference>
<protein>
    <submittedName>
        <fullName evidence="4">Ferrous iron transport domain-containing protein</fullName>
    </submittedName>
</protein>
<evidence type="ECO:0000313" key="5">
    <source>
        <dbReference type="Proteomes" id="UP000011668"/>
    </source>
</evidence>
<dbReference type="GO" id="GO:0005739">
    <property type="term" value="C:mitochondrion"/>
    <property type="evidence" value="ECO:0007669"/>
    <property type="project" value="TreeGrafter"/>
</dbReference>
<dbReference type="HOGENOM" id="CLU_1939541_0_0_1"/>
<dbReference type="Gene3D" id="3.40.50.300">
    <property type="entry name" value="P-loop containing nucleotide triphosphate hydrolases"/>
    <property type="match status" value="1"/>
</dbReference>
<keyword evidence="2" id="KW-0342">GTP-binding</keyword>
<evidence type="ECO:0000256" key="1">
    <source>
        <dbReference type="ARBA" id="ARBA00022741"/>
    </source>
</evidence>
<keyword evidence="1" id="KW-0547">Nucleotide-binding</keyword>
<organism evidence="4 5">
    <name type="scientific">Thanatephorus cucumeris (strain AG1-IA)</name>
    <name type="common">Rice sheath blight fungus</name>
    <name type="synonym">Rhizoctonia solani</name>
    <dbReference type="NCBI Taxonomy" id="983506"/>
    <lineage>
        <taxon>Eukaryota</taxon>
        <taxon>Fungi</taxon>
        <taxon>Dikarya</taxon>
        <taxon>Basidiomycota</taxon>
        <taxon>Agaricomycotina</taxon>
        <taxon>Agaricomycetes</taxon>
        <taxon>Cantharellales</taxon>
        <taxon>Ceratobasidiaceae</taxon>
        <taxon>Rhizoctonia</taxon>
        <taxon>Rhizoctonia solani AG-1</taxon>
    </lineage>
</organism>
<dbReference type="InterPro" id="IPR027417">
    <property type="entry name" value="P-loop_NTPase"/>
</dbReference>
<name>L8WYR6_THACA</name>
<dbReference type="InterPro" id="IPR006073">
    <property type="entry name" value="GTP-bd"/>
</dbReference>
<dbReference type="SUPFAM" id="SSF52540">
    <property type="entry name" value="P-loop containing nucleoside triphosphate hydrolases"/>
    <property type="match status" value="1"/>
</dbReference>
<evidence type="ECO:0000256" key="2">
    <source>
        <dbReference type="ARBA" id="ARBA00023134"/>
    </source>
</evidence>
<comment type="caution">
    <text evidence="4">The sequence shown here is derived from an EMBL/GenBank/DDBJ whole genome shotgun (WGS) entry which is preliminary data.</text>
</comment>
<sequence>MSVIELTPMVSALTLSTALVKDRADQSSSYNVLVIGMPNVGKSTLLNALRWSNTAGAAKALRTSPLPGLTRTTSTPLKLHTDPLIYSVDTPGVMVPFLGRGEAGKERAMKLALAGAFARICSRQLLRFKN</sequence>
<dbReference type="PANTHER" id="PTHR45782">
    <property type="entry name" value="MITOCHONDRIAL RIBOSOME-ASSOCIATED GTPASE 1"/>
    <property type="match status" value="1"/>
</dbReference>
<dbReference type="AlphaFoldDB" id="L8WYR6"/>
<dbReference type="GO" id="GO:0003924">
    <property type="term" value="F:GTPase activity"/>
    <property type="evidence" value="ECO:0007669"/>
    <property type="project" value="TreeGrafter"/>
</dbReference>
<evidence type="ECO:0000259" key="3">
    <source>
        <dbReference type="Pfam" id="PF01926"/>
    </source>
</evidence>
<proteinExistence type="predicted"/>
<dbReference type="GO" id="GO:0032543">
    <property type="term" value="P:mitochondrial translation"/>
    <property type="evidence" value="ECO:0007669"/>
    <property type="project" value="TreeGrafter"/>
</dbReference>
<dbReference type="STRING" id="983506.L8WYR6"/>
<dbReference type="PANTHER" id="PTHR45782:SF4">
    <property type="entry name" value="MITOCHONDRIAL RIBOSOME-ASSOCIATED GTPASE 1"/>
    <property type="match status" value="1"/>
</dbReference>
<keyword evidence="5" id="KW-1185">Reference proteome</keyword>
<evidence type="ECO:0000313" key="4">
    <source>
        <dbReference type="EMBL" id="ELU41509.1"/>
    </source>
</evidence>
<accession>L8WYR6</accession>
<feature type="domain" description="G" evidence="3">
    <location>
        <begin position="32"/>
        <end position="99"/>
    </location>
</feature>
<dbReference type="OrthoDB" id="269151at2759"/>